<dbReference type="PANTHER" id="PTHR35011">
    <property type="entry name" value="2,3-DIKETO-L-GULONATE TRAP TRANSPORTER SMALL PERMEASE PROTEIN YIAM"/>
    <property type="match status" value="1"/>
</dbReference>
<reference evidence="11 12" key="1">
    <citation type="submission" date="2014-09" db="EMBL/GenBank/DDBJ databases">
        <authorList>
            <person name="Hornung B.V."/>
        </authorList>
    </citation>
    <scope>NUCLEOTIDE SEQUENCE [LARGE SCALE GENOMIC DNA]</scope>
    <source>
        <strain evidence="11 12">FRIFI</strain>
    </source>
</reference>
<keyword evidence="4" id="KW-0997">Cell inner membrane</keyword>
<evidence type="ECO:0000313" key="11">
    <source>
        <dbReference type="EMBL" id="CEI73077.1"/>
    </source>
</evidence>
<dbReference type="AlphaFoldDB" id="A0A2P2BRU3"/>
<keyword evidence="3" id="KW-1003">Cell membrane</keyword>
<dbReference type="Proteomes" id="UP000245695">
    <property type="component" value="Chromosome 1"/>
</dbReference>
<evidence type="ECO:0000313" key="12">
    <source>
        <dbReference type="Proteomes" id="UP000245695"/>
    </source>
</evidence>
<evidence type="ECO:0000256" key="3">
    <source>
        <dbReference type="ARBA" id="ARBA00022475"/>
    </source>
</evidence>
<feature type="transmembrane region" description="Helical" evidence="9">
    <location>
        <begin position="47"/>
        <end position="65"/>
    </location>
</feature>
<keyword evidence="7 9" id="KW-0472">Membrane</keyword>
<feature type="transmembrane region" description="Helical" evidence="9">
    <location>
        <begin position="86"/>
        <end position="111"/>
    </location>
</feature>
<dbReference type="InterPro" id="IPR007387">
    <property type="entry name" value="TRAP_DctQ"/>
</dbReference>
<dbReference type="PANTHER" id="PTHR35011:SF2">
    <property type="entry name" value="2,3-DIKETO-L-GULONATE TRAP TRANSPORTER SMALL PERMEASE PROTEIN YIAM"/>
    <property type="match status" value="1"/>
</dbReference>
<evidence type="ECO:0000256" key="9">
    <source>
        <dbReference type="SAM" id="Phobius"/>
    </source>
</evidence>
<proteinExistence type="inferred from homology"/>
<evidence type="ECO:0000256" key="5">
    <source>
        <dbReference type="ARBA" id="ARBA00022692"/>
    </source>
</evidence>
<comment type="similarity">
    <text evidence="8">Belongs to the TRAP transporter small permease family.</text>
</comment>
<dbReference type="GO" id="GO:0015740">
    <property type="term" value="P:C4-dicarboxylate transport"/>
    <property type="evidence" value="ECO:0007669"/>
    <property type="project" value="TreeGrafter"/>
</dbReference>
<feature type="transmembrane region" description="Helical" evidence="9">
    <location>
        <begin position="12"/>
        <end position="32"/>
    </location>
</feature>
<evidence type="ECO:0000256" key="6">
    <source>
        <dbReference type="ARBA" id="ARBA00022989"/>
    </source>
</evidence>
<protein>
    <submittedName>
        <fullName evidence="11">C4-dicarboxylate transport system permease small protein</fullName>
    </submittedName>
</protein>
<keyword evidence="5 9" id="KW-0812">Transmembrane</keyword>
<comment type="subcellular location">
    <subcellularLocation>
        <location evidence="1">Cell inner membrane</location>
        <topology evidence="1">Multi-pass membrane protein</topology>
    </subcellularLocation>
</comment>
<dbReference type="KEGG" id="rhom:FRIFI_1543"/>
<sequence length="176" mass="19803">MNKLRNMLNKVIEVICMTLLAFMVVLGTWQIITRYVLNNPSTVSEDLLIYSFVWMALLGSAYVFGKKDHMTMVFFRQKLESKSPKVKMILNVMTELVVMVFSALVLVLGGVQISMLAMGQVSPSLGISMGYIYLALPLSGVITIIYNILNLIDLKQEMAQSDREVTKSNRKNEKVA</sequence>
<feature type="transmembrane region" description="Helical" evidence="9">
    <location>
        <begin position="131"/>
        <end position="149"/>
    </location>
</feature>
<evidence type="ECO:0000256" key="1">
    <source>
        <dbReference type="ARBA" id="ARBA00004429"/>
    </source>
</evidence>
<name>A0A2P2BRU3_9FIRM</name>
<gene>
    <name evidence="11" type="ORF">FRIFI_1543</name>
</gene>
<evidence type="ECO:0000256" key="7">
    <source>
        <dbReference type="ARBA" id="ARBA00023136"/>
    </source>
</evidence>
<dbReference type="GO" id="GO:0005886">
    <property type="term" value="C:plasma membrane"/>
    <property type="evidence" value="ECO:0007669"/>
    <property type="project" value="UniProtKB-SubCell"/>
</dbReference>
<evidence type="ECO:0000256" key="8">
    <source>
        <dbReference type="ARBA" id="ARBA00038436"/>
    </source>
</evidence>
<feature type="domain" description="Tripartite ATP-independent periplasmic transporters DctQ component" evidence="10">
    <location>
        <begin position="23"/>
        <end position="153"/>
    </location>
</feature>
<dbReference type="InterPro" id="IPR055348">
    <property type="entry name" value="DctQ"/>
</dbReference>
<keyword evidence="6 9" id="KW-1133">Transmembrane helix</keyword>
<dbReference type="EMBL" id="LN650648">
    <property type="protein sequence ID" value="CEI73077.1"/>
    <property type="molecule type" value="Genomic_DNA"/>
</dbReference>
<dbReference type="RefSeq" id="WP_166505519.1">
    <property type="nucleotide sequence ID" value="NZ_JAKNTL010000007.1"/>
</dbReference>
<accession>A0A2P2BRU3</accession>
<keyword evidence="2" id="KW-0813">Transport</keyword>
<evidence type="ECO:0000259" key="10">
    <source>
        <dbReference type="Pfam" id="PF04290"/>
    </source>
</evidence>
<dbReference type="GO" id="GO:0022857">
    <property type="term" value="F:transmembrane transporter activity"/>
    <property type="evidence" value="ECO:0007669"/>
    <property type="project" value="TreeGrafter"/>
</dbReference>
<evidence type="ECO:0000256" key="2">
    <source>
        <dbReference type="ARBA" id="ARBA00022448"/>
    </source>
</evidence>
<dbReference type="Pfam" id="PF04290">
    <property type="entry name" value="DctQ"/>
    <property type="match status" value="1"/>
</dbReference>
<organism evidence="11 12">
    <name type="scientific">Romboutsia hominis</name>
    <dbReference type="NCBI Taxonomy" id="1507512"/>
    <lineage>
        <taxon>Bacteria</taxon>
        <taxon>Bacillati</taxon>
        <taxon>Bacillota</taxon>
        <taxon>Clostridia</taxon>
        <taxon>Peptostreptococcales</taxon>
        <taxon>Peptostreptococcaceae</taxon>
        <taxon>Romboutsia</taxon>
    </lineage>
</organism>
<evidence type="ECO:0000256" key="4">
    <source>
        <dbReference type="ARBA" id="ARBA00022519"/>
    </source>
</evidence>
<keyword evidence="12" id="KW-1185">Reference proteome</keyword>